<evidence type="ECO:0000313" key="8">
    <source>
        <dbReference type="Proteomes" id="UP000179797"/>
    </source>
</evidence>
<dbReference type="Pfam" id="PF04542">
    <property type="entry name" value="Sigma70_r2"/>
    <property type="match status" value="1"/>
</dbReference>
<evidence type="ECO:0000256" key="3">
    <source>
        <dbReference type="ARBA" id="ARBA00023082"/>
    </source>
</evidence>
<dbReference type="Pfam" id="PF08281">
    <property type="entry name" value="Sigma70_r4_2"/>
    <property type="match status" value="1"/>
</dbReference>
<name>A0A1S1YTG4_FLAPC</name>
<dbReference type="AlphaFoldDB" id="A0A1S1YTG4"/>
<feature type="domain" description="RNA polymerase sigma-70 region 2" evidence="5">
    <location>
        <begin position="11"/>
        <end position="77"/>
    </location>
</feature>
<dbReference type="OrthoDB" id="1524077at2"/>
<accession>A0A1S1YTG4</accession>
<keyword evidence="3" id="KW-0731">Sigma factor</keyword>
<dbReference type="GO" id="GO:0016987">
    <property type="term" value="F:sigma factor activity"/>
    <property type="evidence" value="ECO:0007669"/>
    <property type="project" value="UniProtKB-KW"/>
</dbReference>
<dbReference type="STRING" id="915059.NH26_22195"/>
<dbReference type="GO" id="GO:0006352">
    <property type="term" value="P:DNA-templated transcription initiation"/>
    <property type="evidence" value="ECO:0007669"/>
    <property type="project" value="InterPro"/>
</dbReference>
<evidence type="ECO:0000256" key="2">
    <source>
        <dbReference type="ARBA" id="ARBA00023015"/>
    </source>
</evidence>
<protein>
    <recommendedName>
        <fullName evidence="9">RNA polymerase sigma-70 region 2 domain-containing protein</fullName>
    </recommendedName>
</protein>
<comment type="caution">
    <text evidence="7">The sequence shown here is derived from an EMBL/GenBank/DDBJ whole genome shotgun (WGS) entry which is preliminary data.</text>
</comment>
<evidence type="ECO:0000256" key="4">
    <source>
        <dbReference type="ARBA" id="ARBA00023163"/>
    </source>
</evidence>
<dbReference type="InterPro" id="IPR014284">
    <property type="entry name" value="RNA_pol_sigma-70_dom"/>
</dbReference>
<dbReference type="Proteomes" id="UP000179797">
    <property type="component" value="Unassembled WGS sequence"/>
</dbReference>
<dbReference type="SUPFAM" id="SSF88946">
    <property type="entry name" value="Sigma2 domain of RNA polymerase sigma factors"/>
    <property type="match status" value="1"/>
</dbReference>
<dbReference type="InterPro" id="IPR013325">
    <property type="entry name" value="RNA_pol_sigma_r2"/>
</dbReference>
<organism evidence="7 8">
    <name type="scientific">Flammeovirga pacifica</name>
    <dbReference type="NCBI Taxonomy" id="915059"/>
    <lineage>
        <taxon>Bacteria</taxon>
        <taxon>Pseudomonadati</taxon>
        <taxon>Bacteroidota</taxon>
        <taxon>Cytophagia</taxon>
        <taxon>Cytophagales</taxon>
        <taxon>Flammeovirgaceae</taxon>
        <taxon>Flammeovirga</taxon>
    </lineage>
</organism>
<dbReference type="Gene3D" id="1.10.1740.10">
    <property type="match status" value="1"/>
</dbReference>
<keyword evidence="4" id="KW-0804">Transcription</keyword>
<dbReference type="InterPro" id="IPR036388">
    <property type="entry name" value="WH-like_DNA-bd_sf"/>
</dbReference>
<dbReference type="Gene3D" id="1.10.10.10">
    <property type="entry name" value="Winged helix-like DNA-binding domain superfamily/Winged helix DNA-binding domain"/>
    <property type="match status" value="1"/>
</dbReference>
<dbReference type="PANTHER" id="PTHR43133:SF46">
    <property type="entry name" value="RNA POLYMERASE SIGMA-70 FACTOR ECF SUBFAMILY"/>
    <property type="match status" value="1"/>
</dbReference>
<dbReference type="GO" id="GO:0003677">
    <property type="term" value="F:DNA binding"/>
    <property type="evidence" value="ECO:0007669"/>
    <property type="project" value="InterPro"/>
</dbReference>
<evidence type="ECO:0000259" key="5">
    <source>
        <dbReference type="Pfam" id="PF04542"/>
    </source>
</evidence>
<dbReference type="InterPro" id="IPR013249">
    <property type="entry name" value="RNA_pol_sigma70_r4_t2"/>
</dbReference>
<evidence type="ECO:0000313" key="7">
    <source>
        <dbReference type="EMBL" id="OHX64309.1"/>
    </source>
</evidence>
<dbReference type="EMBL" id="JRYR02000002">
    <property type="protein sequence ID" value="OHX64309.1"/>
    <property type="molecule type" value="Genomic_DNA"/>
</dbReference>
<evidence type="ECO:0000259" key="6">
    <source>
        <dbReference type="Pfam" id="PF08281"/>
    </source>
</evidence>
<gene>
    <name evidence="7" type="ORF">NH26_22195</name>
</gene>
<evidence type="ECO:0000256" key="1">
    <source>
        <dbReference type="ARBA" id="ARBA00010641"/>
    </source>
</evidence>
<dbReference type="PANTHER" id="PTHR43133">
    <property type="entry name" value="RNA POLYMERASE ECF-TYPE SIGMA FACTO"/>
    <property type="match status" value="1"/>
</dbReference>
<sequence>MNKQLSTFKNFYMKHYSNLCAYAFQFLKSKDLSEDVVQEVFMQLYEKNEKLNEINSPDQYIFRAVKFKCLDVVRHNQLVQQKANKIETTYYGDQQYVDSTLEMKELNAQIESCLHKMPEQYREPLYLSKFLSKKNKEISEIINKTPKQVENAIYRGLIQLKKCLKDLSCEII</sequence>
<proteinExistence type="inferred from homology"/>
<dbReference type="InterPro" id="IPR013324">
    <property type="entry name" value="RNA_pol_sigma_r3/r4-like"/>
</dbReference>
<dbReference type="NCBIfam" id="TIGR02937">
    <property type="entry name" value="sigma70-ECF"/>
    <property type="match status" value="1"/>
</dbReference>
<feature type="domain" description="RNA polymerase sigma factor 70 region 4 type 2" evidence="6">
    <location>
        <begin position="109"/>
        <end position="160"/>
    </location>
</feature>
<evidence type="ECO:0008006" key="9">
    <source>
        <dbReference type="Google" id="ProtNLM"/>
    </source>
</evidence>
<dbReference type="SUPFAM" id="SSF88659">
    <property type="entry name" value="Sigma3 and sigma4 domains of RNA polymerase sigma factors"/>
    <property type="match status" value="1"/>
</dbReference>
<keyword evidence="8" id="KW-1185">Reference proteome</keyword>
<reference evidence="7 8" key="1">
    <citation type="journal article" date="2012" name="Int. J. Syst. Evol. Microbiol.">
        <title>Flammeovirga pacifica sp. nov., isolated from deep-sea sediment.</title>
        <authorList>
            <person name="Xu H."/>
            <person name="Fu Y."/>
            <person name="Yang N."/>
            <person name="Ding Z."/>
            <person name="Lai Q."/>
            <person name="Zeng R."/>
        </authorList>
    </citation>
    <scope>NUCLEOTIDE SEQUENCE [LARGE SCALE GENOMIC DNA]</scope>
    <source>
        <strain evidence="8">DSM 24597 / LMG 26175 / WPAGA1</strain>
    </source>
</reference>
<dbReference type="InterPro" id="IPR007627">
    <property type="entry name" value="RNA_pol_sigma70_r2"/>
</dbReference>
<dbReference type="InterPro" id="IPR039425">
    <property type="entry name" value="RNA_pol_sigma-70-like"/>
</dbReference>
<dbReference type="RefSeq" id="WP_044220732.1">
    <property type="nucleotide sequence ID" value="NZ_JRYR02000002.1"/>
</dbReference>
<comment type="similarity">
    <text evidence="1">Belongs to the sigma-70 factor family. ECF subfamily.</text>
</comment>
<keyword evidence="2" id="KW-0805">Transcription regulation</keyword>